<dbReference type="eggNOG" id="ENOG5032S0P">
    <property type="taxonomic scope" value="Bacteria"/>
</dbReference>
<name>H3ZHS8_9ALTE</name>
<dbReference type="InterPro" id="IPR021367">
    <property type="entry name" value="DUF2982"/>
</dbReference>
<feature type="transmembrane region" description="Helical" evidence="1">
    <location>
        <begin position="44"/>
        <end position="64"/>
    </location>
</feature>
<keyword evidence="3" id="KW-1185">Reference proteome</keyword>
<keyword evidence="1" id="KW-0472">Membrane</keyword>
<dbReference type="STRING" id="1129374.AJE_14680"/>
<dbReference type="Pfam" id="PF11201">
    <property type="entry name" value="DUF2982"/>
    <property type="match status" value="1"/>
</dbReference>
<evidence type="ECO:0000313" key="3">
    <source>
        <dbReference type="Proteomes" id="UP000012046"/>
    </source>
</evidence>
<reference evidence="2 3" key="1">
    <citation type="journal article" date="2012" name="J. Bacteriol.">
        <title>Genome Sequence of Extracellular-Protease-Producing Alishewanella jeotgali Isolated from Traditional Korean Fermented Seafood.</title>
        <authorList>
            <person name="Jung J."/>
            <person name="Chun J."/>
            <person name="Park W."/>
        </authorList>
    </citation>
    <scope>NUCLEOTIDE SEQUENCE [LARGE SCALE GENOMIC DNA]</scope>
    <source>
        <strain evidence="2 3">KCTC 22429</strain>
    </source>
</reference>
<dbReference type="RefSeq" id="WP_008951496.1">
    <property type="nucleotide sequence ID" value="NZ_AHTH01000048.1"/>
</dbReference>
<organism evidence="2 3">
    <name type="scientific">Alishewanella jeotgali KCTC 22429</name>
    <dbReference type="NCBI Taxonomy" id="1129374"/>
    <lineage>
        <taxon>Bacteria</taxon>
        <taxon>Pseudomonadati</taxon>
        <taxon>Pseudomonadota</taxon>
        <taxon>Gammaproteobacteria</taxon>
        <taxon>Alteromonadales</taxon>
        <taxon>Alteromonadaceae</taxon>
        <taxon>Alishewanella</taxon>
    </lineage>
</organism>
<proteinExistence type="predicted"/>
<evidence type="ECO:0000313" key="2">
    <source>
        <dbReference type="EMBL" id="EHR39934.1"/>
    </source>
</evidence>
<accession>H3ZHS8</accession>
<keyword evidence="1" id="KW-0812">Transmembrane</keyword>
<evidence type="ECO:0008006" key="4">
    <source>
        <dbReference type="Google" id="ProtNLM"/>
    </source>
</evidence>
<dbReference type="Proteomes" id="UP000012046">
    <property type="component" value="Unassembled WGS sequence"/>
</dbReference>
<dbReference type="EMBL" id="AHTH01000048">
    <property type="protein sequence ID" value="EHR39934.1"/>
    <property type="molecule type" value="Genomic_DNA"/>
</dbReference>
<gene>
    <name evidence="2" type="ORF">AJE_14680</name>
</gene>
<evidence type="ECO:0000256" key="1">
    <source>
        <dbReference type="SAM" id="Phobius"/>
    </source>
</evidence>
<keyword evidence="1" id="KW-1133">Transmembrane helix</keyword>
<comment type="caution">
    <text evidence="2">The sequence shown here is derived from an EMBL/GenBank/DDBJ whole genome shotgun (WGS) entry which is preliminary data.</text>
</comment>
<feature type="transmembrane region" description="Helical" evidence="1">
    <location>
        <begin position="20"/>
        <end position="38"/>
    </location>
</feature>
<dbReference type="AlphaFoldDB" id="H3ZHS8"/>
<sequence length="228" mass="25180">MFEVVMTMQAFSGSASRGGARLIITSGVVFILLVFYTLGFATNFSAILAIAYIASAMGLFIGWAKLAEPPFSLLCESQGIRYQHRVGSLLLPWSAFSFCAVPSIEGKQLAFIGFKITNYDLLLQGLPVRLAVRMMTEQRALYLEAVRQSCSSGQCASDLLREKDSFKTQSGQYSGVKAIFAQRMQRLAQASGFELLVPVNVGAEQAEQWCRDINKNRLQQLQQLQPSN</sequence>
<protein>
    <recommendedName>
        <fullName evidence="4">DUF2982 domain-containing protein</fullName>
    </recommendedName>
</protein>
<dbReference type="PATRIC" id="fig|1129374.4.peg.2906"/>